<dbReference type="AlphaFoldDB" id="A0A182WJ79"/>
<keyword evidence="1" id="KW-0732">Signal</keyword>
<evidence type="ECO:0000313" key="3">
    <source>
        <dbReference type="Proteomes" id="UP000075920"/>
    </source>
</evidence>
<organism evidence="2 3">
    <name type="scientific">Anopheles minimus</name>
    <dbReference type="NCBI Taxonomy" id="112268"/>
    <lineage>
        <taxon>Eukaryota</taxon>
        <taxon>Metazoa</taxon>
        <taxon>Ecdysozoa</taxon>
        <taxon>Arthropoda</taxon>
        <taxon>Hexapoda</taxon>
        <taxon>Insecta</taxon>
        <taxon>Pterygota</taxon>
        <taxon>Neoptera</taxon>
        <taxon>Endopterygota</taxon>
        <taxon>Diptera</taxon>
        <taxon>Nematocera</taxon>
        <taxon>Culicoidea</taxon>
        <taxon>Culicidae</taxon>
        <taxon>Anophelinae</taxon>
        <taxon>Anopheles</taxon>
    </lineage>
</organism>
<dbReference type="EnsemblMetazoa" id="AMIN010433-RA">
    <property type="protein sequence ID" value="AMIN010433-PA"/>
    <property type="gene ID" value="AMIN010433"/>
</dbReference>
<sequence>MDRITGFLALLLVMVLGADSQLICYSCNNCESYGLGAVVCGYPSGGGGSGVGPTLPTSPQPTFPTTTTTAWPQVTWYPPLSSTVSPWGRSTGYVCYRIQRYVPSENRYTLDRGCALQLNTFDATCRSVTGNQGYLNCEFCVGSLCNY</sequence>
<feature type="chain" id="PRO_5008141455" evidence="1">
    <location>
        <begin position="21"/>
        <end position="147"/>
    </location>
</feature>
<name>A0A182WJ79_9DIPT</name>
<accession>A0A182WJ79</accession>
<dbReference type="Proteomes" id="UP000075920">
    <property type="component" value="Unassembled WGS sequence"/>
</dbReference>
<keyword evidence="3" id="KW-1185">Reference proteome</keyword>
<proteinExistence type="predicted"/>
<evidence type="ECO:0000313" key="2">
    <source>
        <dbReference type="EnsemblMetazoa" id="AMIN010433-PA"/>
    </source>
</evidence>
<feature type="signal peptide" evidence="1">
    <location>
        <begin position="1"/>
        <end position="20"/>
    </location>
</feature>
<reference evidence="2" key="2">
    <citation type="submission" date="2020-05" db="UniProtKB">
        <authorList>
            <consortium name="EnsemblMetazoa"/>
        </authorList>
    </citation>
    <scope>IDENTIFICATION</scope>
    <source>
        <strain evidence="2">MINIMUS1</strain>
    </source>
</reference>
<evidence type="ECO:0000256" key="1">
    <source>
        <dbReference type="SAM" id="SignalP"/>
    </source>
</evidence>
<protein>
    <submittedName>
        <fullName evidence="2">Uncharacterized protein</fullName>
    </submittedName>
</protein>
<reference evidence="3" key="1">
    <citation type="submission" date="2013-03" db="EMBL/GenBank/DDBJ databases">
        <title>The Genome Sequence of Anopheles minimus MINIMUS1.</title>
        <authorList>
            <consortium name="The Broad Institute Genomics Platform"/>
            <person name="Neafsey D.E."/>
            <person name="Walton C."/>
            <person name="Walker B."/>
            <person name="Young S.K."/>
            <person name="Zeng Q."/>
            <person name="Gargeya S."/>
            <person name="Fitzgerald M."/>
            <person name="Haas B."/>
            <person name="Abouelleil A."/>
            <person name="Allen A.W."/>
            <person name="Alvarado L."/>
            <person name="Arachchi H.M."/>
            <person name="Berlin A.M."/>
            <person name="Chapman S.B."/>
            <person name="Gainer-Dewar J."/>
            <person name="Goldberg J."/>
            <person name="Griggs A."/>
            <person name="Gujja S."/>
            <person name="Hansen M."/>
            <person name="Howarth C."/>
            <person name="Imamovic A."/>
            <person name="Ireland A."/>
            <person name="Larimer J."/>
            <person name="McCowan C."/>
            <person name="Murphy C."/>
            <person name="Pearson M."/>
            <person name="Poon T.W."/>
            <person name="Priest M."/>
            <person name="Roberts A."/>
            <person name="Saif S."/>
            <person name="Shea T."/>
            <person name="Sisk P."/>
            <person name="Sykes S."/>
            <person name="Wortman J."/>
            <person name="Nusbaum C."/>
            <person name="Birren B."/>
        </authorList>
    </citation>
    <scope>NUCLEOTIDE SEQUENCE [LARGE SCALE GENOMIC DNA]</scope>
    <source>
        <strain evidence="3">MINIMUS1</strain>
    </source>
</reference>
<dbReference type="VEuPathDB" id="VectorBase:AMIN010433"/>